<dbReference type="InterPro" id="IPR002881">
    <property type="entry name" value="DUF58"/>
</dbReference>
<dbReference type="Pfam" id="PF01882">
    <property type="entry name" value="DUF58"/>
    <property type="match status" value="1"/>
</dbReference>
<dbReference type="PANTHER" id="PTHR33608:SF7">
    <property type="entry name" value="DUF58 DOMAIN-CONTAINING PROTEIN"/>
    <property type="match status" value="1"/>
</dbReference>
<accession>A0A078MAB3</accession>
<evidence type="ECO:0000259" key="1">
    <source>
        <dbReference type="Pfam" id="PF01882"/>
    </source>
</evidence>
<proteinExistence type="predicted"/>
<reference evidence="2" key="1">
    <citation type="submission" date="2014-07" db="EMBL/GenBank/DDBJ databases">
        <authorList>
            <person name="Urmite Genomes Urmite Genomes"/>
        </authorList>
    </citation>
    <scope>NUCLEOTIDE SEQUENCE</scope>
    <source>
        <strain evidence="2">13S34_air</strain>
    </source>
</reference>
<evidence type="ECO:0000313" key="2">
    <source>
        <dbReference type="EMBL" id="CEA02367.1"/>
    </source>
</evidence>
<dbReference type="SUPFAM" id="SSF53300">
    <property type="entry name" value="vWA-like"/>
    <property type="match status" value="1"/>
</dbReference>
<dbReference type="EMBL" id="LN483074">
    <property type="protein sequence ID" value="CEA02367.1"/>
    <property type="molecule type" value="Genomic_DNA"/>
</dbReference>
<dbReference type="PATRIC" id="fig|1461583.4.peg.1188"/>
<protein>
    <recommendedName>
        <fullName evidence="1">DUF58 domain-containing protein</fullName>
    </recommendedName>
</protein>
<dbReference type="PANTHER" id="PTHR33608">
    <property type="entry name" value="BLL2464 PROTEIN"/>
    <property type="match status" value="1"/>
</dbReference>
<dbReference type="HOGENOM" id="CLU_054927_3_1_9"/>
<name>A0A078MAB3_9BACL</name>
<dbReference type="InterPro" id="IPR036465">
    <property type="entry name" value="vWFA_dom_sf"/>
</dbReference>
<feature type="domain" description="DUF58" evidence="1">
    <location>
        <begin position="44"/>
        <end position="245"/>
    </location>
</feature>
<gene>
    <name evidence="2" type="ORF">BN1050_01231</name>
</gene>
<organism evidence="2">
    <name type="scientific">Metalysinibacillus saudimassiliensis</name>
    <dbReference type="NCBI Taxonomy" id="1461583"/>
    <lineage>
        <taxon>Bacteria</taxon>
        <taxon>Bacillati</taxon>
        <taxon>Bacillota</taxon>
        <taxon>Bacilli</taxon>
        <taxon>Bacillales</taxon>
        <taxon>Caryophanaceae</taxon>
        <taxon>Metalysinibacillus</taxon>
    </lineage>
</organism>
<sequence>MSLLTPALIAQLSRYSLATKSRARGQHKGAHRSSRVGTSLDFSDYRSYHPGDDVRQVDWNVFARTEKYFIKRFLDEQEMRIHIMLDTTKSMQLYGKAAFAKTLAVALGTIALQHDDRVSFSYDSKTAPFRQKGKTARSALAHFVEHATVTQDFMVDARQQLPKDSTIIFILTDGLAPLTHYEGLVKQAVRHAKDVRLLRVLSEEEEILSLSGDVQLIDSETNEQVNVSLTSTTREAYEQRFTAHAQQLRKISAQHGVLQLELVVEQGIPHAIAQLVRHAWLQ</sequence>
<dbReference type="AlphaFoldDB" id="A0A078MAB3"/>